<evidence type="ECO:0000313" key="2">
    <source>
        <dbReference type="Proteomes" id="UP001497535"/>
    </source>
</evidence>
<accession>A0ACB0Y6H5</accession>
<organism evidence="1 2">
    <name type="scientific">Meloidogyne enterolobii</name>
    <name type="common">Root-knot nematode worm</name>
    <name type="synonym">Meloidogyne mayaguensis</name>
    <dbReference type="NCBI Taxonomy" id="390850"/>
    <lineage>
        <taxon>Eukaryota</taxon>
        <taxon>Metazoa</taxon>
        <taxon>Ecdysozoa</taxon>
        <taxon>Nematoda</taxon>
        <taxon>Chromadorea</taxon>
        <taxon>Rhabditida</taxon>
        <taxon>Tylenchina</taxon>
        <taxon>Tylenchomorpha</taxon>
        <taxon>Tylenchoidea</taxon>
        <taxon>Meloidogynidae</taxon>
        <taxon>Meloidogyninae</taxon>
        <taxon>Meloidogyne</taxon>
    </lineage>
</organism>
<name>A0ACB0Y6H5_MELEN</name>
<dbReference type="EMBL" id="CAVMJV010000006">
    <property type="protein sequence ID" value="CAK5032591.1"/>
    <property type="molecule type" value="Genomic_DNA"/>
</dbReference>
<reference evidence="1" key="1">
    <citation type="submission" date="2023-11" db="EMBL/GenBank/DDBJ databases">
        <authorList>
            <person name="Poullet M."/>
        </authorList>
    </citation>
    <scope>NUCLEOTIDE SEQUENCE</scope>
    <source>
        <strain evidence="1">E1834</strain>
    </source>
</reference>
<keyword evidence="2" id="KW-1185">Reference proteome</keyword>
<proteinExistence type="predicted"/>
<dbReference type="Proteomes" id="UP001497535">
    <property type="component" value="Unassembled WGS sequence"/>
</dbReference>
<gene>
    <name evidence="1" type="ORF">MENTE1834_LOCUS7883</name>
</gene>
<protein>
    <submittedName>
        <fullName evidence="1">Uncharacterized protein</fullName>
    </submittedName>
</protein>
<evidence type="ECO:0000313" key="1">
    <source>
        <dbReference type="EMBL" id="CAK5032591.1"/>
    </source>
</evidence>
<sequence>MYTSLIPPQNLSIEPSRTSQESEIENNTVTNFCVQNSPFEPNPDFCTLEGISVTDLPPTPPVENFVKVKEYSPPLQYPPHLPSINPNTGP</sequence>
<comment type="caution">
    <text evidence="1">The sequence shown here is derived from an EMBL/GenBank/DDBJ whole genome shotgun (WGS) entry which is preliminary data.</text>
</comment>